<proteinExistence type="predicted"/>
<evidence type="ECO:0000313" key="1">
    <source>
        <dbReference type="EMBL" id="EJZ81526.1"/>
    </source>
</evidence>
<dbReference type="HOGENOM" id="CLU_3399016_0_0_11"/>
<sequence>MTGLNYTMSCQGDARIHCTGGRDAHVIIDRK</sequence>
<dbReference type="EMBL" id="AHAE01000074">
    <property type="protein sequence ID" value="EJZ81526.1"/>
    <property type="molecule type" value="Genomic_DNA"/>
</dbReference>
<protein>
    <submittedName>
        <fullName evidence="1">Uncharacterized protein</fullName>
    </submittedName>
</protein>
<name>K0YE23_9CORY</name>
<gene>
    <name evidence="1" type="ORF">HMPREF9719_01569</name>
</gene>
<reference evidence="1 2" key="1">
    <citation type="submission" date="2012-08" db="EMBL/GenBank/DDBJ databases">
        <title>The Genome Sequence of Turicella otitidis ATCC 51513.</title>
        <authorList>
            <consortium name="The Broad Institute Genome Sequencing Platform"/>
            <person name="Earl A."/>
            <person name="Ward D."/>
            <person name="Feldgarden M."/>
            <person name="Gevers D."/>
            <person name="Huys G."/>
            <person name="Walker B."/>
            <person name="Young S.K."/>
            <person name="Zeng Q."/>
            <person name="Gargeya S."/>
            <person name="Fitzgerald M."/>
            <person name="Haas B."/>
            <person name="Abouelleil A."/>
            <person name="Alvarado L."/>
            <person name="Arachchi H.M."/>
            <person name="Berlin A.M."/>
            <person name="Chapman S.B."/>
            <person name="Goldberg J."/>
            <person name="Griggs A."/>
            <person name="Gujja S."/>
            <person name="Hansen M."/>
            <person name="Howarth C."/>
            <person name="Imamovic A."/>
            <person name="Larimer J."/>
            <person name="McCowen C."/>
            <person name="Montmayeur A."/>
            <person name="Murphy C."/>
            <person name="Neiman D."/>
            <person name="Pearson M."/>
            <person name="Priest M."/>
            <person name="Roberts A."/>
            <person name="Saif S."/>
            <person name="Shea T."/>
            <person name="Sisk P."/>
            <person name="Sykes S."/>
            <person name="Wortman J."/>
            <person name="Nusbaum C."/>
            <person name="Birren B."/>
        </authorList>
    </citation>
    <scope>NUCLEOTIDE SEQUENCE [LARGE SCALE GENOMIC DNA]</scope>
    <source>
        <strain evidence="1 2">ATCC 51513</strain>
    </source>
</reference>
<dbReference type="AlphaFoldDB" id="K0YE23"/>
<comment type="caution">
    <text evidence="1">The sequence shown here is derived from an EMBL/GenBank/DDBJ whole genome shotgun (WGS) entry which is preliminary data.</text>
</comment>
<dbReference type="Proteomes" id="UP000006078">
    <property type="component" value="Unassembled WGS sequence"/>
</dbReference>
<organism evidence="1 2">
    <name type="scientific">Corynebacterium otitidis ATCC 51513</name>
    <dbReference type="NCBI Taxonomy" id="883169"/>
    <lineage>
        <taxon>Bacteria</taxon>
        <taxon>Bacillati</taxon>
        <taxon>Actinomycetota</taxon>
        <taxon>Actinomycetes</taxon>
        <taxon>Mycobacteriales</taxon>
        <taxon>Corynebacteriaceae</taxon>
        <taxon>Corynebacterium</taxon>
    </lineage>
</organism>
<accession>K0YE23</accession>
<keyword evidence="2" id="KW-1185">Reference proteome</keyword>
<evidence type="ECO:0000313" key="2">
    <source>
        <dbReference type="Proteomes" id="UP000006078"/>
    </source>
</evidence>